<accession>A0ABR3BJM6</accession>
<gene>
    <name evidence="2" type="ORF">J3Q64DRAFT_1715020</name>
</gene>
<feature type="compositionally biased region" description="Basic and acidic residues" evidence="1">
    <location>
        <begin position="84"/>
        <end position="105"/>
    </location>
</feature>
<name>A0ABR3BJM6_PHYBL</name>
<evidence type="ECO:0000313" key="2">
    <source>
        <dbReference type="EMBL" id="KAL0097750.1"/>
    </source>
</evidence>
<comment type="caution">
    <text evidence="2">The sequence shown here is derived from an EMBL/GenBank/DDBJ whole genome shotgun (WGS) entry which is preliminary data.</text>
</comment>
<evidence type="ECO:0000313" key="3">
    <source>
        <dbReference type="Proteomes" id="UP001448207"/>
    </source>
</evidence>
<feature type="compositionally biased region" description="Polar residues" evidence="1">
    <location>
        <begin position="133"/>
        <end position="142"/>
    </location>
</feature>
<organism evidence="2 3">
    <name type="scientific">Phycomyces blakesleeanus</name>
    <dbReference type="NCBI Taxonomy" id="4837"/>
    <lineage>
        <taxon>Eukaryota</taxon>
        <taxon>Fungi</taxon>
        <taxon>Fungi incertae sedis</taxon>
        <taxon>Mucoromycota</taxon>
        <taxon>Mucoromycotina</taxon>
        <taxon>Mucoromycetes</taxon>
        <taxon>Mucorales</taxon>
        <taxon>Phycomycetaceae</taxon>
        <taxon>Phycomyces</taxon>
    </lineage>
</organism>
<sequence>MPIDEERRMEDHSRMESRARTTEYRPYGAPIMADPKVEKMEFKKEDKSQESDGGLARQGMDEDFDESAADALLSIGGSRPIVAGEKRSHEKEGPEEESKKTKQAHEEEEPENMDKDQQGSSSALVPAADKTETPSVQPQDQQQMERDDKPSQIEPQLSEERPSSPADHTAGSA</sequence>
<keyword evidence="3" id="KW-1185">Reference proteome</keyword>
<protein>
    <submittedName>
        <fullName evidence="2">Uncharacterized protein</fullName>
    </submittedName>
</protein>
<reference evidence="2 3" key="1">
    <citation type="submission" date="2024-04" db="EMBL/GenBank/DDBJ databases">
        <title>Symmetric and asymmetric DNA N6-adenine methylation regulates different biological responses in Mucorales.</title>
        <authorList>
            <consortium name="Lawrence Berkeley National Laboratory"/>
            <person name="Lax C."/>
            <person name="Mondo S.J."/>
            <person name="Osorio-Concepcion M."/>
            <person name="Muszewska A."/>
            <person name="Corrochano-Luque M."/>
            <person name="Gutierrez G."/>
            <person name="Riley R."/>
            <person name="Lipzen A."/>
            <person name="Guo J."/>
            <person name="Hundley H."/>
            <person name="Amirebrahimi M."/>
            <person name="Ng V."/>
            <person name="Lorenzo-Gutierrez D."/>
            <person name="Binder U."/>
            <person name="Yang J."/>
            <person name="Song Y."/>
            <person name="Canovas D."/>
            <person name="Navarro E."/>
            <person name="Freitag M."/>
            <person name="Gabaldon T."/>
            <person name="Grigoriev I.V."/>
            <person name="Corrochano L.M."/>
            <person name="Nicolas F.E."/>
            <person name="Garre V."/>
        </authorList>
    </citation>
    <scope>NUCLEOTIDE SEQUENCE [LARGE SCALE GENOMIC DNA]</scope>
    <source>
        <strain evidence="2 3">L51</strain>
    </source>
</reference>
<evidence type="ECO:0000256" key="1">
    <source>
        <dbReference type="SAM" id="MobiDB-lite"/>
    </source>
</evidence>
<proteinExistence type="predicted"/>
<feature type="compositionally biased region" description="Basic and acidic residues" evidence="1">
    <location>
        <begin position="35"/>
        <end position="50"/>
    </location>
</feature>
<dbReference type="EMBL" id="JBCLYO010000001">
    <property type="protein sequence ID" value="KAL0097750.1"/>
    <property type="molecule type" value="Genomic_DNA"/>
</dbReference>
<dbReference type="Proteomes" id="UP001448207">
    <property type="component" value="Unassembled WGS sequence"/>
</dbReference>
<feature type="compositionally biased region" description="Basic and acidic residues" evidence="1">
    <location>
        <begin position="1"/>
        <end position="23"/>
    </location>
</feature>
<feature type="region of interest" description="Disordered" evidence="1">
    <location>
        <begin position="1"/>
        <end position="173"/>
    </location>
</feature>